<reference evidence="3 4" key="2">
    <citation type="journal article" date="2011" name="PLoS ONE">
        <title>The Cyst-Dividing Bacterium Ramlibacter tataouinensis TTB310 Genome Reveals a Well-Stocked Toolbox for Adaptation to a Desert Environment.</title>
        <authorList>
            <person name="De Luca G."/>
            <person name="Barakat M."/>
            <person name="Ortet P."/>
            <person name="Fochesato S."/>
            <person name="Jourlin-Castelli C."/>
            <person name="Ansaldi M."/>
            <person name="Py B."/>
            <person name="Fichant G."/>
            <person name="Coutinho P.M."/>
            <person name="Voulhoux R."/>
            <person name="Bastien O."/>
            <person name="Marechal E."/>
            <person name="Henrissat B."/>
            <person name="Quentin Y."/>
            <person name="Noirot P."/>
            <person name="Filloux A."/>
            <person name="Mejean V."/>
            <person name="Dubow M.S."/>
            <person name="Barras F."/>
            <person name="Barbe V."/>
            <person name="Weissenbach J."/>
            <person name="Mihalcescu I."/>
            <person name="Vermeglio A."/>
            <person name="Achouak W."/>
            <person name="Heulin T."/>
        </authorList>
    </citation>
    <scope>NUCLEOTIDE SEQUENCE [LARGE SCALE GENOMIC DNA]</scope>
    <source>
        <strain evidence="4">ATCC BAA-407 / DSM 14655 / LMG 21543 / TTB310</strain>
    </source>
</reference>
<dbReference type="EMBL" id="CP000245">
    <property type="protein sequence ID" value="AEG94182.1"/>
    <property type="molecule type" value="Genomic_DNA"/>
</dbReference>
<dbReference type="HOGENOM" id="CLU_053138_0_0_4"/>
<keyword evidence="4" id="KW-1185">Reference proteome</keyword>
<reference evidence="4" key="1">
    <citation type="submission" date="2006-01" db="EMBL/GenBank/DDBJ databases">
        <title>Genome of the cyst-dividing bacterium Ramlibacter tataouinensis.</title>
        <authorList>
            <person name="Barakat M."/>
            <person name="Ortet P."/>
            <person name="De Luca G."/>
            <person name="Jourlin-Castelli C."/>
            <person name="Ansaldi M."/>
            <person name="Py B."/>
            <person name="Fichant G."/>
            <person name="Coutinho P."/>
            <person name="Voulhoux R."/>
            <person name="Bastien O."/>
            <person name="Roy S."/>
            <person name="Marechal E."/>
            <person name="Henrissat B."/>
            <person name="Quentin Y."/>
            <person name="Noirot P."/>
            <person name="Filloux A."/>
            <person name="Mejean V."/>
            <person name="DuBow M."/>
            <person name="Barras F."/>
            <person name="Heulin T."/>
        </authorList>
    </citation>
    <scope>NUCLEOTIDE SEQUENCE [LARGE SCALE GENOMIC DNA]</scope>
    <source>
        <strain evidence="4">ATCC BAA-407 / DSM 14655 / LMG 21543 / TTB310</strain>
    </source>
</reference>
<dbReference type="AlphaFoldDB" id="F5XWN8"/>
<dbReference type="Gene3D" id="3.10.100.10">
    <property type="entry name" value="Mannose-Binding Protein A, subunit A"/>
    <property type="match status" value="1"/>
</dbReference>
<accession>F5XWN8</accession>
<dbReference type="KEGG" id="rta:Rta_30720"/>
<sequence>MRASLLLLAVSVSVLAACAGTASSRNPMGFFVTSANPGQGANFGGLAGADAHCQKLASAAGAGSKNWRAYLSTSGAGSVNARDRIGRGPWTNAKGVVVATGVDDLHGPNNRLNKQTALTEKGEMISGRGDAVNLHDILTGSTPEGRASSAAGDTTCSNWTSGGAGSALVGHHDRMGLSEEPPAKSWNSSHGSRGCGLDALRTTGGGGLLYCFAAN</sequence>
<name>F5XWN8_RAMTT</name>
<dbReference type="eggNOG" id="ENOG502ZBM7">
    <property type="taxonomic scope" value="Bacteria"/>
</dbReference>
<evidence type="ECO:0000313" key="4">
    <source>
        <dbReference type="Proteomes" id="UP000008385"/>
    </source>
</evidence>
<dbReference type="SUPFAM" id="SSF56436">
    <property type="entry name" value="C-type lectin-like"/>
    <property type="match status" value="1"/>
</dbReference>
<evidence type="ECO:0008006" key="5">
    <source>
        <dbReference type="Google" id="ProtNLM"/>
    </source>
</evidence>
<proteinExistence type="predicted"/>
<keyword evidence="2" id="KW-0732">Signal</keyword>
<dbReference type="Proteomes" id="UP000008385">
    <property type="component" value="Chromosome"/>
</dbReference>
<dbReference type="PATRIC" id="fig|365046.3.peg.3139"/>
<evidence type="ECO:0000256" key="1">
    <source>
        <dbReference type="SAM" id="MobiDB-lite"/>
    </source>
</evidence>
<evidence type="ECO:0000256" key="2">
    <source>
        <dbReference type="SAM" id="SignalP"/>
    </source>
</evidence>
<feature type="chain" id="PRO_5003329144" description="Lectin" evidence="2">
    <location>
        <begin position="17"/>
        <end position="215"/>
    </location>
</feature>
<dbReference type="STRING" id="365046.Rta_30720"/>
<protein>
    <recommendedName>
        <fullName evidence="5">Lectin</fullName>
    </recommendedName>
</protein>
<gene>
    <name evidence="3" type="ordered locus">Rta_30720</name>
</gene>
<organism evidence="3 4">
    <name type="scientific">Ramlibacter tataouinensis (strain ATCC BAA-407 / DSM 14655 / LMG 21543 / TTB310)</name>
    <dbReference type="NCBI Taxonomy" id="365046"/>
    <lineage>
        <taxon>Bacteria</taxon>
        <taxon>Pseudomonadati</taxon>
        <taxon>Pseudomonadota</taxon>
        <taxon>Betaproteobacteria</taxon>
        <taxon>Burkholderiales</taxon>
        <taxon>Comamonadaceae</taxon>
        <taxon>Ramlibacter</taxon>
    </lineage>
</organism>
<feature type="signal peptide" evidence="2">
    <location>
        <begin position="1"/>
        <end position="16"/>
    </location>
</feature>
<dbReference type="RefSeq" id="WP_013902413.1">
    <property type="nucleotide sequence ID" value="NC_015677.1"/>
</dbReference>
<evidence type="ECO:0000313" key="3">
    <source>
        <dbReference type="EMBL" id="AEG94182.1"/>
    </source>
</evidence>
<dbReference type="InterPro" id="IPR016187">
    <property type="entry name" value="CTDL_fold"/>
</dbReference>
<dbReference type="PROSITE" id="PS51257">
    <property type="entry name" value="PROKAR_LIPOPROTEIN"/>
    <property type="match status" value="1"/>
</dbReference>
<dbReference type="OrthoDB" id="5510573at2"/>
<feature type="region of interest" description="Disordered" evidence="1">
    <location>
        <begin position="170"/>
        <end position="192"/>
    </location>
</feature>
<dbReference type="InterPro" id="IPR016186">
    <property type="entry name" value="C-type_lectin-like/link_sf"/>
</dbReference>